<proteinExistence type="predicted"/>
<name>A0A3P2A5Y0_9NEIS</name>
<reference evidence="1 2" key="1">
    <citation type="submission" date="2018-11" db="EMBL/GenBank/DDBJ databases">
        <title>Genomes From Bacteria Associated with the Canine Oral Cavity: a Test Case for Automated Genome-Based Taxonomic Assignment.</title>
        <authorList>
            <person name="Coil D.A."/>
            <person name="Jospin G."/>
            <person name="Darling A.E."/>
            <person name="Wallis C."/>
            <person name="Davis I.J."/>
            <person name="Harris S."/>
            <person name="Eisen J.A."/>
            <person name="Holcombe L.J."/>
            <person name="O'Flynn C."/>
        </authorList>
    </citation>
    <scope>NUCLEOTIDE SEQUENCE [LARGE SCALE GENOMIC DNA]</scope>
    <source>
        <strain evidence="1 2">COT-280</strain>
    </source>
</reference>
<dbReference type="AlphaFoldDB" id="A0A3P2A5Y0"/>
<dbReference type="RefSeq" id="WP_051532046.1">
    <property type="nucleotide sequence ID" value="NZ_CP059563.1"/>
</dbReference>
<keyword evidence="2" id="KW-1185">Reference proteome</keyword>
<sequence length="254" mass="27570">MTQIVQDNDNGFLVEGTVYARNRRIAGSPRLEMGNTTSLKLKAKSETKKRISRKKGSAGKALDSVTIADATEIAMTLDTFNKTTLAMILMGETVMLDTAANKVTDEIVRVTEKGIMLDLANKNIDPATVKVKNTGNHAVAATDIEVNANMGWITVKADCANVNKGEDIKVTYSTRAGGGIRIAAETLADFDLELWVDGFNHASQKQFSLHIPSAVLKSGSELDWLADDFNKADFDGTVVLADGNNAPYFYEEFN</sequence>
<dbReference type="Proteomes" id="UP000269923">
    <property type="component" value="Unassembled WGS sequence"/>
</dbReference>
<dbReference type="EMBL" id="RQYC01000024">
    <property type="protein sequence ID" value="RRD89053.1"/>
    <property type="molecule type" value="Genomic_DNA"/>
</dbReference>
<dbReference type="STRING" id="1121352.GCA_000620925_01132"/>
<evidence type="ECO:0000313" key="1">
    <source>
        <dbReference type="EMBL" id="RRD89053.1"/>
    </source>
</evidence>
<protein>
    <submittedName>
        <fullName evidence="1">Uncharacterized protein</fullName>
    </submittedName>
</protein>
<gene>
    <name evidence="1" type="ORF">EII21_10150</name>
</gene>
<dbReference type="OrthoDB" id="8607883at2"/>
<comment type="caution">
    <text evidence="1">The sequence shown here is derived from an EMBL/GenBank/DDBJ whole genome shotgun (WGS) entry which is preliminary data.</text>
</comment>
<organism evidence="1 2">
    <name type="scientific">Conchiformibius steedae</name>
    <dbReference type="NCBI Taxonomy" id="153493"/>
    <lineage>
        <taxon>Bacteria</taxon>
        <taxon>Pseudomonadati</taxon>
        <taxon>Pseudomonadota</taxon>
        <taxon>Betaproteobacteria</taxon>
        <taxon>Neisseriales</taxon>
        <taxon>Neisseriaceae</taxon>
        <taxon>Conchiformibius</taxon>
    </lineage>
</organism>
<accession>A0A3P2A5Y0</accession>
<evidence type="ECO:0000313" key="2">
    <source>
        <dbReference type="Proteomes" id="UP000269923"/>
    </source>
</evidence>